<dbReference type="OrthoDB" id="984173at2759"/>
<evidence type="ECO:0000256" key="1">
    <source>
        <dbReference type="SAM" id="MobiDB-lite"/>
    </source>
</evidence>
<dbReference type="Proteomes" id="UP000239757">
    <property type="component" value="Unassembled WGS sequence"/>
</dbReference>
<organism evidence="2 3">
    <name type="scientific">Gossypium barbadense</name>
    <name type="common">Sea Island cotton</name>
    <name type="synonym">Hibiscus barbadensis</name>
    <dbReference type="NCBI Taxonomy" id="3634"/>
    <lineage>
        <taxon>Eukaryota</taxon>
        <taxon>Viridiplantae</taxon>
        <taxon>Streptophyta</taxon>
        <taxon>Embryophyta</taxon>
        <taxon>Tracheophyta</taxon>
        <taxon>Spermatophyta</taxon>
        <taxon>Magnoliopsida</taxon>
        <taxon>eudicotyledons</taxon>
        <taxon>Gunneridae</taxon>
        <taxon>Pentapetalae</taxon>
        <taxon>rosids</taxon>
        <taxon>malvids</taxon>
        <taxon>Malvales</taxon>
        <taxon>Malvaceae</taxon>
        <taxon>Malvoideae</taxon>
        <taxon>Gossypium</taxon>
    </lineage>
</organism>
<gene>
    <name evidence="2" type="ORF">GOBAR_AA29716</name>
</gene>
<evidence type="ECO:0000313" key="2">
    <source>
        <dbReference type="EMBL" id="PPR90963.1"/>
    </source>
</evidence>
<dbReference type="EMBL" id="KZ667465">
    <property type="protein sequence ID" value="PPR90963.1"/>
    <property type="molecule type" value="Genomic_DNA"/>
</dbReference>
<dbReference type="AlphaFoldDB" id="A0A2P5WIR0"/>
<accession>A0A2P5WIR0</accession>
<feature type="compositionally biased region" description="Basic and acidic residues" evidence="1">
    <location>
        <begin position="119"/>
        <end position="132"/>
    </location>
</feature>
<evidence type="ECO:0000313" key="3">
    <source>
        <dbReference type="Proteomes" id="UP000239757"/>
    </source>
</evidence>
<sequence>MAFGISGVKETKEYMSKKSAQGKQSQCDKRNKKDELSHLARVVVRNTERVILLTYSEVHHDVPSTFAAEVIVCRKAVQIGVEQEWPKIIIEVATESLKRKEELYVEIKAQNMLRNKTRSNGERNQIEEEMKKKYIRGKQGK</sequence>
<proteinExistence type="predicted"/>
<name>A0A2P5WIR0_GOSBA</name>
<feature type="region of interest" description="Disordered" evidence="1">
    <location>
        <begin position="117"/>
        <end position="141"/>
    </location>
</feature>
<protein>
    <submittedName>
        <fullName evidence="2">Uncharacterized protein</fullName>
    </submittedName>
</protein>
<reference evidence="2 3" key="1">
    <citation type="submission" date="2015-01" db="EMBL/GenBank/DDBJ databases">
        <title>Genome of allotetraploid Gossypium barbadense reveals genomic plasticity and fiber elongation in cotton evolution.</title>
        <authorList>
            <person name="Chen X."/>
            <person name="Liu X."/>
            <person name="Zhao B."/>
            <person name="Zheng H."/>
            <person name="Hu Y."/>
            <person name="Lu G."/>
            <person name="Yang C."/>
            <person name="Chen J."/>
            <person name="Shan C."/>
            <person name="Zhang L."/>
            <person name="Zhou Y."/>
            <person name="Wang L."/>
            <person name="Guo W."/>
            <person name="Bai Y."/>
            <person name="Ruan J."/>
            <person name="Shangguan X."/>
            <person name="Mao Y."/>
            <person name="Jiang J."/>
            <person name="Zhu Y."/>
            <person name="Lei J."/>
            <person name="Kang H."/>
            <person name="Chen S."/>
            <person name="He X."/>
            <person name="Wang R."/>
            <person name="Wang Y."/>
            <person name="Chen J."/>
            <person name="Wang L."/>
            <person name="Yu S."/>
            <person name="Wang B."/>
            <person name="Wei J."/>
            <person name="Song S."/>
            <person name="Lu X."/>
            <person name="Gao Z."/>
            <person name="Gu W."/>
            <person name="Deng X."/>
            <person name="Ma D."/>
            <person name="Wang S."/>
            <person name="Liang W."/>
            <person name="Fang L."/>
            <person name="Cai C."/>
            <person name="Zhu X."/>
            <person name="Zhou B."/>
            <person name="Zhang Y."/>
            <person name="Chen Z."/>
            <person name="Xu S."/>
            <person name="Zhu R."/>
            <person name="Wang S."/>
            <person name="Zhang T."/>
            <person name="Zhao G."/>
        </authorList>
    </citation>
    <scope>NUCLEOTIDE SEQUENCE [LARGE SCALE GENOMIC DNA]</scope>
    <source>
        <strain evidence="3">cv. Xinhai21</strain>
        <tissue evidence="2">Leaf</tissue>
    </source>
</reference>